<accession>A0A660SIS4</accession>
<sequence length="144" mass="15745">MVVVIFTIAVSIGSGIYLPDPDLTSTGLFHPLILTAGKGINFSFSLMPTGRDEYRLDLFLFDLGLTGSKGVLSGRLGLGGGRIIRAFNSHQEKGFGFFSSLRIGPRFPISGFTIFPSFDFYLLSDRKGWTWITGIGLELGYEIP</sequence>
<comment type="caution">
    <text evidence="1">The sequence shown here is derived from an EMBL/GenBank/DDBJ whole genome shotgun (WGS) entry which is preliminary data.</text>
</comment>
<reference evidence="1 2" key="1">
    <citation type="submission" date="2018-06" db="EMBL/GenBank/DDBJ databases">
        <title>Extensive metabolic versatility and redundancy in microbially diverse, dynamic hydrothermal sediments.</title>
        <authorList>
            <person name="Dombrowski N."/>
            <person name="Teske A."/>
            <person name="Baker B.J."/>
        </authorList>
    </citation>
    <scope>NUCLEOTIDE SEQUENCE [LARGE SCALE GENOMIC DNA]</scope>
    <source>
        <strain evidence="1">B36_G15</strain>
    </source>
</reference>
<dbReference type="EMBL" id="QNBE01000029">
    <property type="protein sequence ID" value="RKX70735.1"/>
    <property type="molecule type" value="Genomic_DNA"/>
</dbReference>
<proteinExistence type="predicted"/>
<dbReference type="Proteomes" id="UP000268469">
    <property type="component" value="Unassembled WGS sequence"/>
</dbReference>
<evidence type="ECO:0000313" key="1">
    <source>
        <dbReference type="EMBL" id="RKX70735.1"/>
    </source>
</evidence>
<dbReference type="AlphaFoldDB" id="A0A660SIS4"/>
<protein>
    <submittedName>
        <fullName evidence="1">Uncharacterized protein</fullName>
    </submittedName>
</protein>
<name>A0A660SIS4_UNCW3</name>
<evidence type="ECO:0000313" key="2">
    <source>
        <dbReference type="Proteomes" id="UP000268469"/>
    </source>
</evidence>
<organism evidence="1 2">
    <name type="scientific">candidate division WOR-3 bacterium</name>
    <dbReference type="NCBI Taxonomy" id="2052148"/>
    <lineage>
        <taxon>Bacteria</taxon>
        <taxon>Bacteria division WOR-3</taxon>
    </lineage>
</organism>
<gene>
    <name evidence="1" type="ORF">DRP53_04055</name>
</gene>